<evidence type="ECO:0000256" key="2">
    <source>
        <dbReference type="ARBA" id="ARBA00004170"/>
    </source>
</evidence>
<dbReference type="PRINTS" id="PR00126">
    <property type="entry name" value="ATPASEGAMMA"/>
</dbReference>
<comment type="caution">
    <text evidence="11">The sequence shown here is derived from an EMBL/GenBank/DDBJ whole genome shotgun (WGS) entry which is preliminary data.</text>
</comment>
<keyword evidence="5 10" id="KW-0375">Hydrogen ion transport</keyword>
<gene>
    <name evidence="10" type="primary">atpG</name>
    <name evidence="11" type="ORF">A3B37_02080</name>
</gene>
<dbReference type="HAMAP" id="MF_00815">
    <property type="entry name" value="ATP_synth_gamma_bact"/>
    <property type="match status" value="1"/>
</dbReference>
<evidence type="ECO:0000256" key="9">
    <source>
        <dbReference type="ARBA" id="ARBA00023310"/>
    </source>
</evidence>
<dbReference type="SUPFAM" id="SSF52943">
    <property type="entry name" value="ATP synthase (F1-ATPase), gamma subunit"/>
    <property type="match status" value="1"/>
</dbReference>
<dbReference type="Gene3D" id="3.40.1380.10">
    <property type="match status" value="1"/>
</dbReference>
<keyword evidence="6 10" id="KW-0406">Ion transport</keyword>
<dbReference type="GO" id="GO:0005524">
    <property type="term" value="F:ATP binding"/>
    <property type="evidence" value="ECO:0007669"/>
    <property type="project" value="UniProtKB-UniRule"/>
</dbReference>
<evidence type="ECO:0000313" key="12">
    <source>
        <dbReference type="Proteomes" id="UP000176705"/>
    </source>
</evidence>
<evidence type="ECO:0000256" key="1">
    <source>
        <dbReference type="ARBA" id="ARBA00003456"/>
    </source>
</evidence>
<evidence type="ECO:0000256" key="6">
    <source>
        <dbReference type="ARBA" id="ARBA00023065"/>
    </source>
</evidence>
<dbReference type="Gene3D" id="1.10.287.80">
    <property type="entry name" value="ATP synthase, gamma subunit, helix hairpin domain"/>
    <property type="match status" value="2"/>
</dbReference>
<dbReference type="GO" id="GO:0046933">
    <property type="term" value="F:proton-transporting ATP synthase activity, rotational mechanism"/>
    <property type="evidence" value="ECO:0007669"/>
    <property type="project" value="UniProtKB-UniRule"/>
</dbReference>
<organism evidence="11 12">
    <name type="scientific">Candidatus Sungbacteria bacterium RIFCSPLOWO2_01_FULL_59_16</name>
    <dbReference type="NCBI Taxonomy" id="1802280"/>
    <lineage>
        <taxon>Bacteria</taxon>
        <taxon>Candidatus Sungiibacteriota</taxon>
    </lineage>
</organism>
<evidence type="ECO:0000256" key="10">
    <source>
        <dbReference type="HAMAP-Rule" id="MF_00815"/>
    </source>
</evidence>
<dbReference type="EMBL" id="MHQS01000002">
    <property type="protein sequence ID" value="OHA09469.1"/>
    <property type="molecule type" value="Genomic_DNA"/>
</dbReference>
<keyword evidence="8 10" id="KW-0139">CF(1)</keyword>
<keyword evidence="9 10" id="KW-0066">ATP synthesis</keyword>
<protein>
    <recommendedName>
        <fullName evidence="10">ATP synthase gamma chain</fullName>
    </recommendedName>
    <alternativeName>
        <fullName evidence="10">ATP synthase F1 sector gamma subunit</fullName>
    </alternativeName>
    <alternativeName>
        <fullName evidence="10">F-ATPase gamma subunit</fullName>
    </alternativeName>
</protein>
<dbReference type="GO" id="GO:0045259">
    <property type="term" value="C:proton-transporting ATP synthase complex"/>
    <property type="evidence" value="ECO:0007669"/>
    <property type="project" value="UniProtKB-KW"/>
</dbReference>
<dbReference type="InterPro" id="IPR035968">
    <property type="entry name" value="ATP_synth_F1_ATPase_gsu"/>
</dbReference>
<comment type="subcellular location">
    <subcellularLocation>
        <location evidence="10">Cell membrane</location>
        <topology evidence="10">Peripheral membrane protein</topology>
    </subcellularLocation>
    <subcellularLocation>
        <location evidence="2">Membrane</location>
        <topology evidence="2">Peripheral membrane protein</topology>
    </subcellularLocation>
</comment>
<evidence type="ECO:0000256" key="4">
    <source>
        <dbReference type="ARBA" id="ARBA00022448"/>
    </source>
</evidence>
<evidence type="ECO:0000256" key="8">
    <source>
        <dbReference type="ARBA" id="ARBA00023196"/>
    </source>
</evidence>
<dbReference type="GO" id="GO:0042777">
    <property type="term" value="P:proton motive force-driven plasma membrane ATP synthesis"/>
    <property type="evidence" value="ECO:0007669"/>
    <property type="project" value="UniProtKB-UniRule"/>
</dbReference>
<proteinExistence type="inferred from homology"/>
<evidence type="ECO:0000313" key="11">
    <source>
        <dbReference type="EMBL" id="OHA09469.1"/>
    </source>
</evidence>
<dbReference type="Pfam" id="PF00231">
    <property type="entry name" value="ATP-synt"/>
    <property type="match status" value="1"/>
</dbReference>
<keyword evidence="7 10" id="KW-0472">Membrane</keyword>
<dbReference type="PANTHER" id="PTHR11693:SF22">
    <property type="entry name" value="ATP SYNTHASE SUBUNIT GAMMA, MITOCHONDRIAL"/>
    <property type="match status" value="1"/>
</dbReference>
<dbReference type="Proteomes" id="UP000176705">
    <property type="component" value="Unassembled WGS sequence"/>
</dbReference>
<dbReference type="GO" id="GO:0005886">
    <property type="term" value="C:plasma membrane"/>
    <property type="evidence" value="ECO:0007669"/>
    <property type="project" value="UniProtKB-SubCell"/>
</dbReference>
<dbReference type="InterPro" id="IPR000131">
    <property type="entry name" value="ATP_synth_F1_gsu"/>
</dbReference>
<accession>A0A1G2LF84</accession>
<dbReference type="NCBIfam" id="TIGR01146">
    <property type="entry name" value="ATPsyn_F1gamma"/>
    <property type="match status" value="1"/>
</dbReference>
<reference evidence="11 12" key="1">
    <citation type="journal article" date="2016" name="Nat. Commun.">
        <title>Thousands of microbial genomes shed light on interconnected biogeochemical processes in an aquifer system.</title>
        <authorList>
            <person name="Anantharaman K."/>
            <person name="Brown C.T."/>
            <person name="Hug L.A."/>
            <person name="Sharon I."/>
            <person name="Castelle C.J."/>
            <person name="Probst A.J."/>
            <person name="Thomas B.C."/>
            <person name="Singh A."/>
            <person name="Wilkins M.J."/>
            <person name="Karaoz U."/>
            <person name="Brodie E.L."/>
            <person name="Williams K.H."/>
            <person name="Hubbard S.S."/>
            <person name="Banfield J.F."/>
        </authorList>
    </citation>
    <scope>NUCLEOTIDE SEQUENCE [LARGE SCALE GENOMIC DNA]</scope>
</reference>
<name>A0A1G2LF84_9BACT</name>
<evidence type="ECO:0000256" key="7">
    <source>
        <dbReference type="ARBA" id="ARBA00023136"/>
    </source>
</evidence>
<sequence length="305" mass="34205">MALRDVRRRIRSVKNTAQITTAMEVVAATKMRRSQGVALAGRPYALAALDILKNVARRSPVRPHLLEPREVKKTLLLVIASDRGLAGAFNSNVVRLAERWIREHRGEPYACAAVGKKVAASFAARGLASVKTFVGFGDYVARSDTEPLAAFLLGGFLRKEWDRVTVFYTNFRTTLKQEVRMIEVLPIHTERIEETIRGIAPEYGRYAEIRGEGEAMRYRYEYIFEPSPEAVLERLLPILFKIQLHHLVLESNASEHSARMIAMKNASDNARELVGELTLAYHKARQAGITRELSEITGSTEAVST</sequence>
<dbReference type="AlphaFoldDB" id="A0A1G2LF84"/>
<comment type="function">
    <text evidence="1 10">Produces ATP from ADP in the presence of a proton gradient across the membrane. The gamma chain is believed to be important in regulating ATPase activity and the flow of protons through the CF(0) complex.</text>
</comment>
<keyword evidence="10" id="KW-1003">Cell membrane</keyword>
<dbReference type="PANTHER" id="PTHR11693">
    <property type="entry name" value="ATP SYNTHASE GAMMA CHAIN"/>
    <property type="match status" value="1"/>
</dbReference>
<dbReference type="STRING" id="1802280.A3B37_02080"/>
<comment type="similarity">
    <text evidence="3 10">Belongs to the ATPase gamma chain family.</text>
</comment>
<evidence type="ECO:0000256" key="3">
    <source>
        <dbReference type="ARBA" id="ARBA00007681"/>
    </source>
</evidence>
<evidence type="ECO:0000256" key="5">
    <source>
        <dbReference type="ARBA" id="ARBA00022781"/>
    </source>
</evidence>
<keyword evidence="4 10" id="KW-0813">Transport</keyword>
<dbReference type="CDD" id="cd12151">
    <property type="entry name" value="F1-ATPase_gamma"/>
    <property type="match status" value="1"/>
</dbReference>
<comment type="subunit">
    <text evidence="10">F-type ATPases have 2 components, CF(1) - the catalytic core - and CF(0) - the membrane proton channel. CF(1) has five subunits: alpha(3), beta(3), gamma(1), delta(1), epsilon(1). CF(0) has three main subunits: a, b and c.</text>
</comment>